<keyword evidence="2" id="KW-1185">Reference proteome</keyword>
<reference evidence="2" key="2">
    <citation type="submission" date="2015-01" db="EMBL/GenBank/DDBJ databases">
        <title>Evolutionary Origins and Diversification of the Mycorrhizal Mutualists.</title>
        <authorList>
            <consortium name="DOE Joint Genome Institute"/>
            <consortium name="Mycorrhizal Genomics Consortium"/>
            <person name="Kohler A."/>
            <person name="Kuo A."/>
            <person name="Nagy L.G."/>
            <person name="Floudas D."/>
            <person name="Copeland A."/>
            <person name="Barry K.W."/>
            <person name="Cichocki N."/>
            <person name="Veneault-Fourrey C."/>
            <person name="LaButti K."/>
            <person name="Lindquist E.A."/>
            <person name="Lipzen A."/>
            <person name="Lundell T."/>
            <person name="Morin E."/>
            <person name="Murat C."/>
            <person name="Riley R."/>
            <person name="Ohm R."/>
            <person name="Sun H."/>
            <person name="Tunlid A."/>
            <person name="Henrissat B."/>
            <person name="Grigoriev I.V."/>
            <person name="Hibbett D.S."/>
            <person name="Martin F."/>
        </authorList>
    </citation>
    <scope>NUCLEOTIDE SEQUENCE [LARGE SCALE GENOMIC DNA]</scope>
    <source>
        <strain evidence="2">LaAM-08-1</strain>
    </source>
</reference>
<proteinExistence type="predicted"/>
<sequence>MSYPVAVGSIADVHPILTNNPRILNHAALNGVFSSKNAADALDNQALLDADQTVKSLESAHSERFHFDIPFKYLDMKLAALMPDLISNDVVQSSKTRLHAMRGAHAAHDFQEVATLAQLLTLIQDNHNTVIGRMDHLDDRLNGIDERLNGIDERLNGIDGRLNRINNRLEEHAAYVKNTRIINKNRSQPTIPPTPLVKIIGGDGHTLAQAICSQQALTPAIQQYQPRGTIGSCPPNFNPNIDSYSHLDILKLVVFYNDAFGIVQADPVHERKTKIRNSFAEYMV</sequence>
<evidence type="ECO:0000313" key="1">
    <source>
        <dbReference type="EMBL" id="KIJ89839.1"/>
    </source>
</evidence>
<dbReference type="Gene3D" id="1.20.5.2280">
    <property type="match status" value="1"/>
</dbReference>
<organism evidence="1 2">
    <name type="scientific">Laccaria amethystina LaAM-08-1</name>
    <dbReference type="NCBI Taxonomy" id="1095629"/>
    <lineage>
        <taxon>Eukaryota</taxon>
        <taxon>Fungi</taxon>
        <taxon>Dikarya</taxon>
        <taxon>Basidiomycota</taxon>
        <taxon>Agaricomycotina</taxon>
        <taxon>Agaricomycetes</taxon>
        <taxon>Agaricomycetidae</taxon>
        <taxon>Agaricales</taxon>
        <taxon>Agaricineae</taxon>
        <taxon>Hydnangiaceae</taxon>
        <taxon>Laccaria</taxon>
    </lineage>
</organism>
<evidence type="ECO:0000313" key="2">
    <source>
        <dbReference type="Proteomes" id="UP000054477"/>
    </source>
</evidence>
<protein>
    <submittedName>
        <fullName evidence="1">Uncharacterized protein</fullName>
    </submittedName>
</protein>
<name>A0A0C9WGQ2_9AGAR</name>
<gene>
    <name evidence="1" type="ORF">K443DRAFT_126651</name>
</gene>
<dbReference type="EMBL" id="KN839406">
    <property type="protein sequence ID" value="KIJ89839.1"/>
    <property type="molecule type" value="Genomic_DNA"/>
</dbReference>
<accession>A0A0C9WGQ2</accession>
<dbReference type="AlphaFoldDB" id="A0A0C9WGQ2"/>
<dbReference type="HOGENOM" id="CLU_1086212_0_0_1"/>
<dbReference type="OrthoDB" id="3047760at2759"/>
<dbReference type="Proteomes" id="UP000054477">
    <property type="component" value="Unassembled WGS sequence"/>
</dbReference>
<reference evidence="1 2" key="1">
    <citation type="submission" date="2014-04" db="EMBL/GenBank/DDBJ databases">
        <authorList>
            <consortium name="DOE Joint Genome Institute"/>
            <person name="Kuo A."/>
            <person name="Kohler A."/>
            <person name="Nagy L.G."/>
            <person name="Floudas D."/>
            <person name="Copeland A."/>
            <person name="Barry K.W."/>
            <person name="Cichocki N."/>
            <person name="Veneault-Fourrey C."/>
            <person name="LaButti K."/>
            <person name="Lindquist E.A."/>
            <person name="Lipzen A."/>
            <person name="Lundell T."/>
            <person name="Morin E."/>
            <person name="Murat C."/>
            <person name="Sun H."/>
            <person name="Tunlid A."/>
            <person name="Henrissat B."/>
            <person name="Grigoriev I.V."/>
            <person name="Hibbett D.S."/>
            <person name="Martin F."/>
            <person name="Nordberg H.P."/>
            <person name="Cantor M.N."/>
            <person name="Hua S.X."/>
        </authorList>
    </citation>
    <scope>NUCLEOTIDE SEQUENCE [LARGE SCALE GENOMIC DNA]</scope>
    <source>
        <strain evidence="1 2">LaAM-08-1</strain>
    </source>
</reference>
<dbReference type="STRING" id="1095629.A0A0C9WGQ2"/>